<protein>
    <submittedName>
        <fullName evidence="2">M48 family peptidase</fullName>
    </submittedName>
</protein>
<keyword evidence="3" id="KW-1185">Reference proteome</keyword>
<evidence type="ECO:0000259" key="1">
    <source>
        <dbReference type="Pfam" id="PF01863"/>
    </source>
</evidence>
<evidence type="ECO:0000313" key="3">
    <source>
        <dbReference type="Proteomes" id="UP000287502"/>
    </source>
</evidence>
<dbReference type="PANTHER" id="PTHR30399:SF1">
    <property type="entry name" value="UTP PYROPHOSPHATASE"/>
    <property type="match status" value="1"/>
</dbReference>
<reference evidence="2 3" key="1">
    <citation type="submission" date="2019-01" db="EMBL/GenBank/DDBJ databases">
        <title>Geovibrio thiophilus DSM 11263, complete genome.</title>
        <authorList>
            <person name="Spring S."/>
            <person name="Bunk B."/>
            <person name="Sproer C."/>
        </authorList>
    </citation>
    <scope>NUCLEOTIDE SEQUENCE [LARGE SCALE GENOMIC DNA]</scope>
    <source>
        <strain evidence="2 3">DSM 11263</strain>
    </source>
</reference>
<feature type="domain" description="YgjP-like metallopeptidase" evidence="1">
    <location>
        <begin position="27"/>
        <end position="235"/>
    </location>
</feature>
<evidence type="ECO:0000313" key="2">
    <source>
        <dbReference type="EMBL" id="QAR32521.1"/>
    </source>
</evidence>
<dbReference type="InterPro" id="IPR053136">
    <property type="entry name" value="UTP_pyrophosphatase-like"/>
</dbReference>
<dbReference type="OrthoDB" id="9811177at2"/>
<dbReference type="AlphaFoldDB" id="A0A3R6AX71"/>
<name>A0A3R6AX71_9BACT</name>
<dbReference type="KEGG" id="gtl:EP073_03610"/>
<gene>
    <name evidence="2" type="ORF">EP073_03610</name>
</gene>
<dbReference type="Pfam" id="PF01863">
    <property type="entry name" value="YgjP-like"/>
    <property type="match status" value="1"/>
</dbReference>
<dbReference type="RefSeq" id="WP_128465808.1">
    <property type="nucleotide sequence ID" value="NZ_CP035108.1"/>
</dbReference>
<proteinExistence type="predicted"/>
<sequence>MSSDVKRAVLTCGREVSYRHTVKAGLKNIYISVDADGVILVKAPAVPEKTILSVIEKKAEWIFRRMSVTRERLDAVRFEDGCPVPLFGVKYPLEIIRNPLAGLGRADVYLSGGCIKAEINPYLFKEEYFFKALETFRKRKAEDVITPMLEKRSSEMGLIYRKVSFRKTGSRWGSCSSLGRISINYELTKLPAECADYVCVHELAHLRHPNHSDRFWALVAEYVPDYKRIRQFMKSCVTG</sequence>
<dbReference type="PANTHER" id="PTHR30399">
    <property type="entry name" value="UNCHARACTERIZED PROTEIN YGJP"/>
    <property type="match status" value="1"/>
</dbReference>
<dbReference type="CDD" id="cd07344">
    <property type="entry name" value="M48_yhfN_like"/>
    <property type="match status" value="1"/>
</dbReference>
<dbReference type="Gene3D" id="3.30.2010.10">
    <property type="entry name" value="Metalloproteases ('zincins'), catalytic domain"/>
    <property type="match status" value="1"/>
</dbReference>
<dbReference type="InterPro" id="IPR002725">
    <property type="entry name" value="YgjP-like_metallopeptidase"/>
</dbReference>
<dbReference type="Proteomes" id="UP000287502">
    <property type="component" value="Chromosome"/>
</dbReference>
<organism evidence="2 3">
    <name type="scientific">Geovibrio thiophilus</name>
    <dbReference type="NCBI Taxonomy" id="139438"/>
    <lineage>
        <taxon>Bacteria</taxon>
        <taxon>Pseudomonadati</taxon>
        <taxon>Deferribacterota</taxon>
        <taxon>Deferribacteres</taxon>
        <taxon>Deferribacterales</taxon>
        <taxon>Geovibrionaceae</taxon>
        <taxon>Geovibrio</taxon>
    </lineage>
</organism>
<dbReference type="EMBL" id="CP035108">
    <property type="protein sequence ID" value="QAR32521.1"/>
    <property type="molecule type" value="Genomic_DNA"/>
</dbReference>
<accession>A0A3R6AX71</accession>